<reference evidence="2 3" key="1">
    <citation type="journal article" date="2014" name="Int. J. Syst. Evol. Microbiol.">
        <title>Solimonas terrae sp. nov., isolated from soil.</title>
        <authorList>
            <person name="Kim S.J."/>
            <person name="Moon J.Y."/>
            <person name="Weon H.Y."/>
            <person name="Ahn J.H."/>
            <person name="Chen W.M."/>
            <person name="Kwon S.W."/>
        </authorList>
    </citation>
    <scope>NUCLEOTIDE SEQUENCE [LARGE SCALE GENOMIC DNA]</scope>
    <source>
        <strain evidence="2 3">KIS83-12</strain>
    </source>
</reference>
<gene>
    <name evidence="2" type="ORF">G7Y85_05570</name>
</gene>
<dbReference type="InterPro" id="IPR009998">
    <property type="entry name" value="YfaZ"/>
</dbReference>
<feature type="chain" id="PRO_5027066376" description="Porin" evidence="1">
    <location>
        <begin position="24"/>
        <end position="194"/>
    </location>
</feature>
<dbReference type="EMBL" id="JAAMOW010000002">
    <property type="protein sequence ID" value="NGY04225.1"/>
    <property type="molecule type" value="Genomic_DNA"/>
</dbReference>
<organism evidence="2 3">
    <name type="scientific">Solimonas terrae</name>
    <dbReference type="NCBI Taxonomy" id="1396819"/>
    <lineage>
        <taxon>Bacteria</taxon>
        <taxon>Pseudomonadati</taxon>
        <taxon>Pseudomonadota</taxon>
        <taxon>Gammaproteobacteria</taxon>
        <taxon>Nevskiales</taxon>
        <taxon>Nevskiaceae</taxon>
        <taxon>Solimonas</taxon>
    </lineage>
</organism>
<keyword evidence="3" id="KW-1185">Reference proteome</keyword>
<evidence type="ECO:0008006" key="4">
    <source>
        <dbReference type="Google" id="ProtNLM"/>
    </source>
</evidence>
<protein>
    <recommendedName>
        <fullName evidence="4">Porin</fullName>
    </recommendedName>
</protein>
<keyword evidence="1" id="KW-0732">Signal</keyword>
<feature type="signal peptide" evidence="1">
    <location>
        <begin position="1"/>
        <end position="23"/>
    </location>
</feature>
<name>A0A6M2BPT9_9GAMM</name>
<accession>A0A6M2BPT9</accession>
<evidence type="ECO:0000313" key="2">
    <source>
        <dbReference type="EMBL" id="NGY04225.1"/>
    </source>
</evidence>
<dbReference type="AlphaFoldDB" id="A0A6M2BPT9"/>
<evidence type="ECO:0000256" key="1">
    <source>
        <dbReference type="SAM" id="SignalP"/>
    </source>
</evidence>
<proteinExistence type="predicted"/>
<evidence type="ECO:0000313" key="3">
    <source>
        <dbReference type="Proteomes" id="UP000472676"/>
    </source>
</evidence>
<dbReference type="Pfam" id="PF07437">
    <property type="entry name" value="YfaZ"/>
    <property type="match status" value="1"/>
</dbReference>
<dbReference type="Proteomes" id="UP000472676">
    <property type="component" value="Unassembled WGS sequence"/>
</dbReference>
<dbReference type="RefSeq" id="WP_166253038.1">
    <property type="nucleotide sequence ID" value="NZ_JAAMOW010000002.1"/>
</dbReference>
<sequence length="194" mass="19935">MNVKKSALLAAAALAFVAGSASAESLNFSLSSDAFRFGLSGPLSRVLSGVDGQYDLGYLQHRGNGNDSFAAHVGALATGDAGLRDIDLKAGVGLRAVFVGGDGENGGAIAPGVQLDARLPGYDRIGLIGTAYYAPGVVSFGDVDDYRDLSAVLSYQINRSAAVFGGYRNVRIGVDHAPDQTIDNGLYGGISLTF</sequence>
<comment type="caution">
    <text evidence="2">The sequence shown here is derived from an EMBL/GenBank/DDBJ whole genome shotgun (WGS) entry which is preliminary data.</text>
</comment>